<dbReference type="EMBL" id="PXYI01000004">
    <property type="protein sequence ID" value="PSJ39518.1"/>
    <property type="molecule type" value="Genomic_DNA"/>
</dbReference>
<evidence type="ECO:0000313" key="2">
    <source>
        <dbReference type="Proteomes" id="UP000241167"/>
    </source>
</evidence>
<sequence length="260" mass="28175">MRSAVPPSTSEEPLRPIALVDLDDTLFQTLRKCPPGMPHEVLTPLGFARDGSALSYATPRQVAFLSWLSTTALLVPVTARSRNALDRVRIEWRYAVCAHGGVVIHQDGRHDPIWAERMATEAAAYRTALDGLTRRAEREAGPVPLSIRVVEEDGTPLYLLLKHQEADADALAAAVARIAPDVPAGWTVHVNGNNAAFMPPFLGKQHAVEWLLPTLRRESPDAPTIGIGDSITDAPFMRLCDFAMTPPGSQLAGQILARAA</sequence>
<dbReference type="InterPro" id="IPR023214">
    <property type="entry name" value="HAD_sf"/>
</dbReference>
<keyword evidence="2" id="KW-1185">Reference proteome</keyword>
<organism evidence="1 2">
    <name type="scientific">Allosphingosinicella deserti</name>
    <dbReference type="NCBI Taxonomy" id="2116704"/>
    <lineage>
        <taxon>Bacteria</taxon>
        <taxon>Pseudomonadati</taxon>
        <taxon>Pseudomonadota</taxon>
        <taxon>Alphaproteobacteria</taxon>
        <taxon>Sphingomonadales</taxon>
        <taxon>Sphingomonadaceae</taxon>
        <taxon>Allosphingosinicella</taxon>
    </lineage>
</organism>
<dbReference type="Gene3D" id="3.40.50.1000">
    <property type="entry name" value="HAD superfamily/HAD-like"/>
    <property type="match status" value="1"/>
</dbReference>
<dbReference type="PIRSF" id="PIRSF030802">
    <property type="entry name" value="UCP030802"/>
    <property type="match status" value="1"/>
</dbReference>
<dbReference type="InterPro" id="IPR036412">
    <property type="entry name" value="HAD-like_sf"/>
</dbReference>
<reference evidence="1 2" key="1">
    <citation type="submission" date="2018-03" db="EMBL/GenBank/DDBJ databases">
        <title>The draft genome of Sphingosinicella sp. GL-C-18.</title>
        <authorList>
            <person name="Liu L."/>
            <person name="Li L."/>
            <person name="Liang L."/>
            <person name="Zhang X."/>
            <person name="Wang T."/>
        </authorList>
    </citation>
    <scope>NUCLEOTIDE SEQUENCE [LARGE SCALE GENOMIC DNA]</scope>
    <source>
        <strain evidence="1 2">GL-C-18</strain>
    </source>
</reference>
<protein>
    <recommendedName>
        <fullName evidence="3">Sucrose phosphatase-like domain-containing protein</fullName>
    </recommendedName>
</protein>
<gene>
    <name evidence="1" type="ORF">C7I55_13000</name>
</gene>
<name>A0A2P7QNJ1_9SPHN</name>
<proteinExistence type="predicted"/>
<dbReference type="InterPro" id="IPR024197">
    <property type="entry name" value="TPP-like"/>
</dbReference>
<dbReference type="AlphaFoldDB" id="A0A2P7QNJ1"/>
<evidence type="ECO:0008006" key="3">
    <source>
        <dbReference type="Google" id="ProtNLM"/>
    </source>
</evidence>
<evidence type="ECO:0000313" key="1">
    <source>
        <dbReference type="EMBL" id="PSJ39518.1"/>
    </source>
</evidence>
<dbReference type="Proteomes" id="UP000241167">
    <property type="component" value="Unassembled WGS sequence"/>
</dbReference>
<comment type="caution">
    <text evidence="1">The sequence shown here is derived from an EMBL/GenBank/DDBJ whole genome shotgun (WGS) entry which is preliminary data.</text>
</comment>
<accession>A0A2P7QNJ1</accession>
<dbReference type="SUPFAM" id="SSF56784">
    <property type="entry name" value="HAD-like"/>
    <property type="match status" value="1"/>
</dbReference>
<dbReference type="OrthoDB" id="8746852at2"/>